<dbReference type="Proteomes" id="UP000077315">
    <property type="component" value="Unassembled WGS sequence"/>
</dbReference>
<dbReference type="RefSeq" id="XP_018286852.1">
    <property type="nucleotide sequence ID" value="XM_018432343.1"/>
</dbReference>
<evidence type="ECO:0000313" key="2">
    <source>
        <dbReference type="Proteomes" id="UP000077315"/>
    </source>
</evidence>
<dbReference type="GeneID" id="28993249"/>
<dbReference type="VEuPathDB" id="FungiDB:PHYBLDRAFT_149823"/>
<name>A0A162TIA1_PHYB8</name>
<accession>A0A162TIA1</accession>
<proteinExistence type="predicted"/>
<gene>
    <name evidence="1" type="ORF">PHYBLDRAFT_149823</name>
</gene>
<dbReference type="EMBL" id="KV440993">
    <property type="protein sequence ID" value="OAD68812.1"/>
    <property type="molecule type" value="Genomic_DNA"/>
</dbReference>
<dbReference type="OrthoDB" id="1917820at2759"/>
<organism evidence="1 2">
    <name type="scientific">Phycomyces blakesleeanus (strain ATCC 8743b / DSM 1359 / FGSC 10004 / NBRC 33097 / NRRL 1555)</name>
    <dbReference type="NCBI Taxonomy" id="763407"/>
    <lineage>
        <taxon>Eukaryota</taxon>
        <taxon>Fungi</taxon>
        <taxon>Fungi incertae sedis</taxon>
        <taxon>Mucoromycota</taxon>
        <taxon>Mucoromycotina</taxon>
        <taxon>Mucoromycetes</taxon>
        <taxon>Mucorales</taxon>
        <taxon>Phycomycetaceae</taxon>
        <taxon>Phycomyces</taxon>
    </lineage>
</organism>
<dbReference type="AlphaFoldDB" id="A0A162TIA1"/>
<keyword evidence="2" id="KW-1185">Reference proteome</keyword>
<protein>
    <submittedName>
        <fullName evidence="1">Uncharacterized protein</fullName>
    </submittedName>
</protein>
<sequence>MTNRAELLANGKVSQTVSLSDQSQFTSAMVPNLAFGENINTSSSEDIDIIDSTEDDESIYNFGEECKNVIDEIEGTTPSLVFDFSQPLPVPSNDDKKNLAFMQLIQEFGISHRAHKRILLERFLGIKADRYDICIRGCMQFSNENDIACVKCGEARYKNGQTSKSDTRVPVRSIVQLPLARQLALCLADDKTRAEMLYCHNH</sequence>
<reference evidence="2" key="1">
    <citation type="submission" date="2015-06" db="EMBL/GenBank/DDBJ databases">
        <title>Expansion of signal transduction pathways in fungi by whole-genome duplication.</title>
        <authorList>
            <consortium name="DOE Joint Genome Institute"/>
            <person name="Corrochano L.M."/>
            <person name="Kuo A."/>
            <person name="Marcet-Houben M."/>
            <person name="Polaino S."/>
            <person name="Salamov A."/>
            <person name="Villalobos J.M."/>
            <person name="Alvarez M.I."/>
            <person name="Avalos J."/>
            <person name="Benito E.P."/>
            <person name="Benoit I."/>
            <person name="Burger G."/>
            <person name="Camino L.P."/>
            <person name="Canovas D."/>
            <person name="Cerda-Olmedo E."/>
            <person name="Cheng J.-F."/>
            <person name="Dominguez A."/>
            <person name="Elias M."/>
            <person name="Eslava A.P."/>
            <person name="Glaser F."/>
            <person name="Grimwood J."/>
            <person name="Gutierrez G."/>
            <person name="Heitman J."/>
            <person name="Henrissat B."/>
            <person name="Iturriaga E.A."/>
            <person name="Lang B.F."/>
            <person name="Lavin J.L."/>
            <person name="Lee S."/>
            <person name="Li W."/>
            <person name="Lindquist E."/>
            <person name="Lopez-Garcia S."/>
            <person name="Luque E.M."/>
            <person name="Marcos A.T."/>
            <person name="Martin J."/>
            <person name="McCluskey K."/>
            <person name="Medina H.R."/>
            <person name="Miralles-Duran A."/>
            <person name="Miyazaki A."/>
            <person name="Munoz-Torres E."/>
            <person name="Oguiza J.A."/>
            <person name="Ohm R."/>
            <person name="Olmedo M."/>
            <person name="Orejas M."/>
            <person name="Ortiz-Castellanos L."/>
            <person name="Pisabarro A.G."/>
            <person name="Rodriguez-Romero J."/>
            <person name="Ruiz-Herrera J."/>
            <person name="Ruiz-Vazquez R."/>
            <person name="Sanz C."/>
            <person name="Schackwitz W."/>
            <person name="Schmutz J."/>
            <person name="Shahriari M."/>
            <person name="Shelest E."/>
            <person name="Silva-Franco F."/>
            <person name="Soanes D."/>
            <person name="Syed K."/>
            <person name="Tagua V.G."/>
            <person name="Talbot N.J."/>
            <person name="Thon M."/>
            <person name="De vries R.P."/>
            <person name="Wiebenga A."/>
            <person name="Yadav J.S."/>
            <person name="Braun E.L."/>
            <person name="Baker S."/>
            <person name="Garre V."/>
            <person name="Horwitz B."/>
            <person name="Torres-Martinez S."/>
            <person name="Idnurm A."/>
            <person name="Herrera-Estrella A."/>
            <person name="Gabaldon T."/>
            <person name="Grigoriev I.V."/>
        </authorList>
    </citation>
    <scope>NUCLEOTIDE SEQUENCE [LARGE SCALE GENOMIC DNA]</scope>
    <source>
        <strain evidence="2">NRRL 1555(-)</strain>
    </source>
</reference>
<dbReference type="InParanoid" id="A0A162TIA1"/>
<evidence type="ECO:0000313" key="1">
    <source>
        <dbReference type="EMBL" id="OAD68812.1"/>
    </source>
</evidence>